<evidence type="ECO:0008006" key="3">
    <source>
        <dbReference type="Google" id="ProtNLM"/>
    </source>
</evidence>
<dbReference type="HOGENOM" id="CLU_140884_0_0_9"/>
<comment type="caution">
    <text evidence="1">The sequence shown here is derived from an EMBL/GenBank/DDBJ whole genome shotgun (WGS) entry which is preliminary data.</text>
</comment>
<dbReference type="InterPro" id="IPR026989">
    <property type="entry name" value="TnpV"/>
</dbReference>
<evidence type="ECO:0000313" key="2">
    <source>
        <dbReference type="Proteomes" id="UP000004893"/>
    </source>
</evidence>
<dbReference type="STRING" id="553973.CLOHYLEM_04342"/>
<dbReference type="Proteomes" id="UP000004893">
    <property type="component" value="Unassembled WGS sequence"/>
</dbReference>
<reference evidence="1" key="2">
    <citation type="submission" date="2013-06" db="EMBL/GenBank/DDBJ databases">
        <title>Draft genome sequence of Clostridium hylemonae (DSM 15053).</title>
        <authorList>
            <person name="Sudarsanam P."/>
            <person name="Ley R."/>
            <person name="Guruge J."/>
            <person name="Turnbaugh P.J."/>
            <person name="Mahowald M."/>
            <person name="Liep D."/>
            <person name="Gordon J."/>
        </authorList>
    </citation>
    <scope>NUCLEOTIDE SEQUENCE</scope>
    <source>
        <strain evidence="1">DSM 15053</strain>
    </source>
</reference>
<dbReference type="EMBL" id="ABYI02000007">
    <property type="protein sequence ID" value="EEG75606.1"/>
    <property type="molecule type" value="Genomic_DNA"/>
</dbReference>
<reference evidence="1" key="1">
    <citation type="submission" date="2009-02" db="EMBL/GenBank/DDBJ databases">
        <authorList>
            <person name="Fulton L."/>
            <person name="Clifton S."/>
            <person name="Fulton B."/>
            <person name="Xu J."/>
            <person name="Minx P."/>
            <person name="Pepin K.H."/>
            <person name="Johnson M."/>
            <person name="Bhonagiri V."/>
            <person name="Nash W.E."/>
            <person name="Mardis E.R."/>
            <person name="Wilson R.K."/>
        </authorList>
    </citation>
    <scope>NUCLEOTIDE SEQUENCE [LARGE SCALE GENOMIC DNA]</scope>
    <source>
        <strain evidence="1">DSM 15053</strain>
    </source>
</reference>
<dbReference type="eggNOG" id="ENOG502ZBQ6">
    <property type="taxonomic scope" value="Bacteria"/>
</dbReference>
<evidence type="ECO:0000313" key="1">
    <source>
        <dbReference type="EMBL" id="EEG75606.1"/>
    </source>
</evidence>
<proteinExistence type="predicted"/>
<dbReference type="Pfam" id="PF14198">
    <property type="entry name" value="TnpV"/>
    <property type="match status" value="1"/>
</dbReference>
<accession>C0BX08</accession>
<protein>
    <recommendedName>
        <fullName evidence="3">TnpV protein</fullName>
    </recommendedName>
</protein>
<gene>
    <name evidence="1" type="ORF">CLOHYLEM_04342</name>
</gene>
<organism evidence="1 2">
    <name type="scientific">[Clostridium] hylemonae DSM 15053</name>
    <dbReference type="NCBI Taxonomy" id="553973"/>
    <lineage>
        <taxon>Bacteria</taxon>
        <taxon>Bacillati</taxon>
        <taxon>Bacillota</taxon>
        <taxon>Clostridia</taxon>
        <taxon>Lachnospirales</taxon>
        <taxon>Lachnospiraceae</taxon>
    </lineage>
</organism>
<name>C0BX08_9FIRM</name>
<keyword evidence="2" id="KW-1185">Reference proteome</keyword>
<dbReference type="AlphaFoldDB" id="C0BX08"/>
<sequence>MNLLTRGKLNSYLADVEEQAENMFFRLVDQLAEQEGVTEKLKTEHQMLWVQKMNNIHNRTIEIVNGNLIYI</sequence>